<evidence type="ECO:0000313" key="6">
    <source>
        <dbReference type="Proteomes" id="UP001183629"/>
    </source>
</evidence>
<dbReference type="SUPFAM" id="SSF46894">
    <property type="entry name" value="C-terminal effector domain of the bipartite response regulators"/>
    <property type="match status" value="1"/>
</dbReference>
<dbReference type="Gene3D" id="1.10.10.10">
    <property type="entry name" value="Winged helix-like DNA-binding domain superfamily/Winged helix DNA-binding domain"/>
    <property type="match status" value="1"/>
</dbReference>
<evidence type="ECO:0000313" key="5">
    <source>
        <dbReference type="EMBL" id="MDR7320612.1"/>
    </source>
</evidence>
<dbReference type="PANTHER" id="PTHR44688:SF16">
    <property type="entry name" value="DNA-BINDING TRANSCRIPTIONAL ACTIVATOR DEVR_DOSR"/>
    <property type="match status" value="1"/>
</dbReference>
<reference evidence="5 6" key="1">
    <citation type="submission" date="2023-07" db="EMBL/GenBank/DDBJ databases">
        <title>Sequencing the genomes of 1000 actinobacteria strains.</title>
        <authorList>
            <person name="Klenk H.-P."/>
        </authorList>
    </citation>
    <scope>NUCLEOTIDE SEQUENCE [LARGE SCALE GENOMIC DNA]</scope>
    <source>
        <strain evidence="5 6">DSM 44711</strain>
    </source>
</reference>
<sequence>MGDRADAAGEAAHREVRVAIRAPDPLARAGVAALLRHHPGLVPAGPRPDVLVLCCPRLTAQAGAGLRRVAAGAPVVLVVDTAEEEDALVAARCRVVAVLARASVTAEALVHCVLAAADLGGGLPPNLAGELLARIGYLRRDPLFLGRAGLTPQEVRVLRLLADGLGTAEVAARMRCSERTVKTLIHHLNHRLGLRNRPHAVAYALRAGAI</sequence>
<keyword evidence="3" id="KW-0804">Transcription</keyword>
<dbReference type="InterPro" id="IPR000792">
    <property type="entry name" value="Tscrpt_reg_LuxR_C"/>
</dbReference>
<name>A0AAE3ZKG8_9ACTN</name>
<dbReference type="GO" id="GO:0006355">
    <property type="term" value="P:regulation of DNA-templated transcription"/>
    <property type="evidence" value="ECO:0007669"/>
    <property type="project" value="InterPro"/>
</dbReference>
<dbReference type="InterPro" id="IPR036388">
    <property type="entry name" value="WH-like_DNA-bd_sf"/>
</dbReference>
<dbReference type="PANTHER" id="PTHR44688">
    <property type="entry name" value="DNA-BINDING TRANSCRIPTIONAL ACTIVATOR DEVR_DOSR"/>
    <property type="match status" value="1"/>
</dbReference>
<dbReference type="EMBL" id="JAVDYC010000001">
    <property type="protein sequence ID" value="MDR7320612.1"/>
    <property type="molecule type" value="Genomic_DNA"/>
</dbReference>
<protein>
    <submittedName>
        <fullName evidence="5">DNA-binding NarL/FixJ family response regulator</fullName>
    </submittedName>
</protein>
<dbReference type="GO" id="GO:0003677">
    <property type="term" value="F:DNA binding"/>
    <property type="evidence" value="ECO:0007669"/>
    <property type="project" value="UniProtKB-KW"/>
</dbReference>
<dbReference type="Proteomes" id="UP001183629">
    <property type="component" value="Unassembled WGS sequence"/>
</dbReference>
<dbReference type="AlphaFoldDB" id="A0AAE3ZKG8"/>
<proteinExistence type="predicted"/>
<dbReference type="InterPro" id="IPR016032">
    <property type="entry name" value="Sig_transdc_resp-reg_C-effctor"/>
</dbReference>
<evidence type="ECO:0000256" key="3">
    <source>
        <dbReference type="ARBA" id="ARBA00023163"/>
    </source>
</evidence>
<dbReference type="PROSITE" id="PS50043">
    <property type="entry name" value="HTH_LUXR_2"/>
    <property type="match status" value="1"/>
</dbReference>
<gene>
    <name evidence="5" type="ORF">J2S44_000862</name>
</gene>
<dbReference type="PROSITE" id="PS00622">
    <property type="entry name" value="HTH_LUXR_1"/>
    <property type="match status" value="1"/>
</dbReference>
<evidence type="ECO:0000256" key="1">
    <source>
        <dbReference type="ARBA" id="ARBA00023015"/>
    </source>
</evidence>
<comment type="caution">
    <text evidence="5">The sequence shown here is derived from an EMBL/GenBank/DDBJ whole genome shotgun (WGS) entry which is preliminary data.</text>
</comment>
<dbReference type="CDD" id="cd06170">
    <property type="entry name" value="LuxR_C_like"/>
    <property type="match status" value="1"/>
</dbReference>
<keyword evidence="1" id="KW-0805">Transcription regulation</keyword>
<feature type="domain" description="HTH luxR-type" evidence="4">
    <location>
        <begin position="143"/>
        <end position="208"/>
    </location>
</feature>
<dbReference type="RefSeq" id="WP_310409185.1">
    <property type="nucleotide sequence ID" value="NZ_JAVDYC010000001.1"/>
</dbReference>
<keyword evidence="6" id="KW-1185">Reference proteome</keyword>
<dbReference type="PRINTS" id="PR00038">
    <property type="entry name" value="HTHLUXR"/>
</dbReference>
<organism evidence="5 6">
    <name type="scientific">Catenuloplanes niger</name>
    <dbReference type="NCBI Taxonomy" id="587534"/>
    <lineage>
        <taxon>Bacteria</taxon>
        <taxon>Bacillati</taxon>
        <taxon>Actinomycetota</taxon>
        <taxon>Actinomycetes</taxon>
        <taxon>Micromonosporales</taxon>
        <taxon>Micromonosporaceae</taxon>
        <taxon>Catenuloplanes</taxon>
    </lineage>
</organism>
<dbReference type="SMART" id="SM00421">
    <property type="entry name" value="HTH_LUXR"/>
    <property type="match status" value="1"/>
</dbReference>
<dbReference type="Pfam" id="PF00196">
    <property type="entry name" value="GerE"/>
    <property type="match status" value="1"/>
</dbReference>
<accession>A0AAE3ZKG8</accession>
<keyword evidence="2 5" id="KW-0238">DNA-binding</keyword>
<evidence type="ECO:0000256" key="2">
    <source>
        <dbReference type="ARBA" id="ARBA00023125"/>
    </source>
</evidence>
<evidence type="ECO:0000259" key="4">
    <source>
        <dbReference type="PROSITE" id="PS50043"/>
    </source>
</evidence>